<keyword evidence="2" id="KW-1185">Reference proteome</keyword>
<evidence type="ECO:0000313" key="2">
    <source>
        <dbReference type="Proteomes" id="UP001162992"/>
    </source>
</evidence>
<dbReference type="EMBL" id="CM055104">
    <property type="protein sequence ID" value="KAJ7533630.1"/>
    <property type="molecule type" value="Genomic_DNA"/>
</dbReference>
<proteinExistence type="predicted"/>
<evidence type="ECO:0000313" key="1">
    <source>
        <dbReference type="EMBL" id="KAJ7533630.1"/>
    </source>
</evidence>
<reference evidence="2" key="1">
    <citation type="journal article" date="2024" name="Proc. Natl. Acad. Sci. U.S.A.">
        <title>Extraordinary preservation of gene collinearity over three hundred million years revealed in homosporous lycophytes.</title>
        <authorList>
            <person name="Li C."/>
            <person name="Wickell D."/>
            <person name="Kuo L.Y."/>
            <person name="Chen X."/>
            <person name="Nie B."/>
            <person name="Liao X."/>
            <person name="Peng D."/>
            <person name="Ji J."/>
            <person name="Jenkins J."/>
            <person name="Williams M."/>
            <person name="Shu S."/>
            <person name="Plott C."/>
            <person name="Barry K."/>
            <person name="Rajasekar S."/>
            <person name="Grimwood J."/>
            <person name="Han X."/>
            <person name="Sun S."/>
            <person name="Hou Z."/>
            <person name="He W."/>
            <person name="Dai G."/>
            <person name="Sun C."/>
            <person name="Schmutz J."/>
            <person name="Leebens-Mack J.H."/>
            <person name="Li F.W."/>
            <person name="Wang L."/>
        </authorList>
    </citation>
    <scope>NUCLEOTIDE SEQUENCE [LARGE SCALE GENOMIC DNA]</scope>
    <source>
        <strain evidence="2">cv. PW_Plant_1</strain>
    </source>
</reference>
<accession>A0ACC2BVA6</accession>
<comment type="caution">
    <text evidence="1">The sequence shown here is derived from an EMBL/GenBank/DDBJ whole genome shotgun (WGS) entry which is preliminary data.</text>
</comment>
<dbReference type="Proteomes" id="UP001162992">
    <property type="component" value="Chromosome 13"/>
</dbReference>
<name>A0ACC2BVA6_DIPCM</name>
<sequence length="455" mass="50429">MYFCHHFPYLEILYIVRSTSISLYHLGSVHFSIHHRCFPSQGRVERISRIEAAGFGPVPDPFVPRVQIVVTIMGSYADAADESPVAPNALLTPYQMGQFSLSHRIVMAPLTRSRAIGHVPQPAAALYYAQRTTPGGLIISEATNISQTATGSVDSPGIYTEEHIEAWKPIVKAVHDKGGIFFCQLWHVGRVSHTAFQPNGSAPVSSVSERLEGEVILPNYERAPFSTPQALKTEEIPLILEDYRKAARNAIAAGFDGVEIHSAHGYLLDQFLKDGFNTRTDRYGGSLENRCRFPLEVVRAVAEEVGAKRTGIRLSVFQFHDSMKSSDPIGLGTYLCEHLNAASILYAHFVEPRMRAGQASIQTEENLHPFRKAFKGTFLVAGGYSREDGIKAIESGYADLVVYGRLFLANPDLPKRFALNAPLNPYDRSTFYNPNQVKGYTDYPFLNGHKLSPSL</sequence>
<protein>
    <submittedName>
        <fullName evidence="1">Uncharacterized protein</fullName>
    </submittedName>
</protein>
<organism evidence="1 2">
    <name type="scientific">Diphasiastrum complanatum</name>
    <name type="common">Issler's clubmoss</name>
    <name type="synonym">Lycopodium complanatum</name>
    <dbReference type="NCBI Taxonomy" id="34168"/>
    <lineage>
        <taxon>Eukaryota</taxon>
        <taxon>Viridiplantae</taxon>
        <taxon>Streptophyta</taxon>
        <taxon>Embryophyta</taxon>
        <taxon>Tracheophyta</taxon>
        <taxon>Lycopodiopsida</taxon>
        <taxon>Lycopodiales</taxon>
        <taxon>Lycopodiaceae</taxon>
        <taxon>Lycopodioideae</taxon>
        <taxon>Diphasiastrum</taxon>
    </lineage>
</organism>
<gene>
    <name evidence="1" type="ORF">O6H91_13G057600</name>
</gene>